<organism evidence="1 2">
    <name type="scientific">Myripristis murdjan</name>
    <name type="common">pinecone soldierfish</name>
    <dbReference type="NCBI Taxonomy" id="586833"/>
    <lineage>
        <taxon>Eukaryota</taxon>
        <taxon>Metazoa</taxon>
        <taxon>Chordata</taxon>
        <taxon>Craniata</taxon>
        <taxon>Vertebrata</taxon>
        <taxon>Euteleostomi</taxon>
        <taxon>Actinopterygii</taxon>
        <taxon>Neopterygii</taxon>
        <taxon>Teleostei</taxon>
        <taxon>Neoteleostei</taxon>
        <taxon>Acanthomorphata</taxon>
        <taxon>Holocentriformes</taxon>
        <taxon>Holocentridae</taxon>
        <taxon>Myripristis</taxon>
    </lineage>
</organism>
<reference evidence="1" key="2">
    <citation type="submission" date="2025-08" db="UniProtKB">
        <authorList>
            <consortium name="Ensembl"/>
        </authorList>
    </citation>
    <scope>IDENTIFICATION</scope>
</reference>
<sequence length="270" mass="29384">MHFFQNGGLGVICAKGPGVSCASGTACDYIQLREEEQIIDSMVVAVGLAASSATAGEMDSTVPLPCADVAAASTTEHWSRLGAKPKALVSSTPSASPQTPTPSPTTLVIGDSIIRNVRRKSAKCFCFPGAKVADITEKCISLLAKYPRARSIIIHIGCNNVPEQGSEILKQDFLKLFDSLKDCGRRIFISGPLPPFKRGCERFSRTLALHTWLQSACAMHNAFFIDNFNLFWNRPSFYRNDGIHPSALGGRILTENMFYTVLNTPLQPWS</sequence>
<dbReference type="AlphaFoldDB" id="A0A667YTE7"/>
<accession>A0A667YTE7</accession>
<evidence type="ECO:0000313" key="2">
    <source>
        <dbReference type="Proteomes" id="UP000472263"/>
    </source>
</evidence>
<dbReference type="Proteomes" id="UP000472263">
    <property type="component" value="Chromosome 14"/>
</dbReference>
<name>A0A667YTE7_9TELE</name>
<evidence type="ECO:0008006" key="3">
    <source>
        <dbReference type="Google" id="ProtNLM"/>
    </source>
</evidence>
<protein>
    <recommendedName>
        <fullName evidence="3">SGNH hydrolase-type esterase domain-containing protein</fullName>
    </recommendedName>
</protein>
<keyword evidence="2" id="KW-1185">Reference proteome</keyword>
<dbReference type="CDD" id="cd00229">
    <property type="entry name" value="SGNH_hydrolase"/>
    <property type="match status" value="1"/>
</dbReference>
<reference evidence="1" key="3">
    <citation type="submission" date="2025-09" db="UniProtKB">
        <authorList>
            <consortium name="Ensembl"/>
        </authorList>
    </citation>
    <scope>IDENTIFICATION</scope>
</reference>
<evidence type="ECO:0000313" key="1">
    <source>
        <dbReference type="Ensembl" id="ENSMMDP00005033835.1"/>
    </source>
</evidence>
<dbReference type="Ensembl" id="ENSMMDT00005034579.1">
    <property type="protein sequence ID" value="ENSMMDP00005033835.1"/>
    <property type="gene ID" value="ENSMMDG00005015924.1"/>
</dbReference>
<dbReference type="SUPFAM" id="SSF52266">
    <property type="entry name" value="SGNH hydrolase"/>
    <property type="match status" value="1"/>
</dbReference>
<dbReference type="Gene3D" id="3.40.50.12700">
    <property type="match status" value="1"/>
</dbReference>
<reference evidence="1" key="1">
    <citation type="submission" date="2019-06" db="EMBL/GenBank/DDBJ databases">
        <authorList>
            <consortium name="Wellcome Sanger Institute Data Sharing"/>
        </authorList>
    </citation>
    <scope>NUCLEOTIDE SEQUENCE [LARGE SCALE GENOMIC DNA]</scope>
</reference>
<dbReference type="GeneTree" id="ENSGT01150000287524"/>
<dbReference type="Gene3D" id="3.40.50.12690">
    <property type="match status" value="1"/>
</dbReference>
<proteinExistence type="predicted"/>
<dbReference type="InParanoid" id="A0A667YTE7"/>